<reference evidence="7 8" key="1">
    <citation type="submission" date="2019-06" db="EMBL/GenBank/DDBJ databases">
        <title>Whole genome shotgun sequence of Cellulomonas gelida NBRC 3748.</title>
        <authorList>
            <person name="Hosoyama A."/>
            <person name="Uohara A."/>
            <person name="Ohji S."/>
            <person name="Ichikawa N."/>
        </authorList>
    </citation>
    <scope>NUCLEOTIDE SEQUENCE [LARGE SCALE GENOMIC DNA]</scope>
    <source>
        <strain evidence="7 8">NBRC 3748</strain>
    </source>
</reference>
<name>A0A4Y3KR59_9CELL</name>
<dbReference type="GO" id="GO:0009003">
    <property type="term" value="F:signal peptidase activity"/>
    <property type="evidence" value="ECO:0007669"/>
    <property type="project" value="UniProtKB-EC"/>
</dbReference>
<keyword evidence="2" id="KW-0812">Transmembrane</keyword>
<evidence type="ECO:0000313" key="8">
    <source>
        <dbReference type="Proteomes" id="UP000320461"/>
    </source>
</evidence>
<dbReference type="RefSeq" id="WP_141371517.1">
    <property type="nucleotide sequence ID" value="NZ_BJLQ01000042.1"/>
</dbReference>
<evidence type="ECO:0000256" key="2">
    <source>
        <dbReference type="ARBA" id="ARBA00022692"/>
    </source>
</evidence>
<keyword evidence="4" id="KW-0472">Membrane</keyword>
<dbReference type="NCBIfam" id="TIGR02228">
    <property type="entry name" value="sigpep_I_arch"/>
    <property type="match status" value="1"/>
</dbReference>
<keyword evidence="3" id="KW-1133">Transmembrane helix</keyword>
<evidence type="ECO:0000256" key="3">
    <source>
        <dbReference type="ARBA" id="ARBA00022989"/>
    </source>
</evidence>
<feature type="region of interest" description="Disordered" evidence="6">
    <location>
        <begin position="157"/>
        <end position="214"/>
    </location>
</feature>
<dbReference type="InterPro" id="IPR019533">
    <property type="entry name" value="Peptidase_S26"/>
</dbReference>
<gene>
    <name evidence="7" type="ORF">CGE01nite_29160</name>
</gene>
<comment type="caution">
    <text evidence="7">The sequence shown here is derived from an EMBL/GenBank/DDBJ whole genome shotgun (WGS) entry which is preliminary data.</text>
</comment>
<dbReference type="AlphaFoldDB" id="A0A4Y3KR59"/>
<dbReference type="CDD" id="cd06530">
    <property type="entry name" value="S26_SPase_I"/>
    <property type="match status" value="1"/>
</dbReference>
<evidence type="ECO:0000313" key="7">
    <source>
        <dbReference type="EMBL" id="GEA85665.1"/>
    </source>
</evidence>
<evidence type="ECO:0000256" key="4">
    <source>
        <dbReference type="ARBA" id="ARBA00023136"/>
    </source>
</evidence>
<proteinExistence type="predicted"/>
<dbReference type="SUPFAM" id="SSF51306">
    <property type="entry name" value="LexA/Signal peptidase"/>
    <property type="match status" value="1"/>
</dbReference>
<dbReference type="GO" id="GO:0016020">
    <property type="term" value="C:membrane"/>
    <property type="evidence" value="ECO:0007669"/>
    <property type="project" value="UniProtKB-SubCell"/>
</dbReference>
<dbReference type="InterPro" id="IPR001733">
    <property type="entry name" value="Peptidase_S26B"/>
</dbReference>
<dbReference type="Proteomes" id="UP000320461">
    <property type="component" value="Unassembled WGS sequence"/>
</dbReference>
<dbReference type="OrthoDB" id="3178064at2"/>
<sequence length="214" mass="22894">MRALKLLGNAVLWLVAALGLASVLVWGATQAGWIRPLVVISGSMEPGIMTGDLLIDRPRPTSELQVGDVASIYSEVTRNLVTHRVVGIEPAADGRWEIRMQGDANDSPDGGVYVVGGTVWQPAWQISGGGVVLTTLTRPSVAVPLGVALLSMLGLSLLPASPPRRPTDERRDDERRDDERRDDEHGDDERSGGRSLRGGSDANGEPPRLVAVPR</sequence>
<comment type="subcellular location">
    <subcellularLocation>
        <location evidence="1">Membrane</location>
    </subcellularLocation>
</comment>
<dbReference type="EMBL" id="BJLQ01000042">
    <property type="protein sequence ID" value="GEA85665.1"/>
    <property type="molecule type" value="Genomic_DNA"/>
</dbReference>
<evidence type="ECO:0000256" key="1">
    <source>
        <dbReference type="ARBA" id="ARBA00004370"/>
    </source>
</evidence>
<organism evidence="7 8">
    <name type="scientific">Cellulomonas gelida</name>
    <dbReference type="NCBI Taxonomy" id="1712"/>
    <lineage>
        <taxon>Bacteria</taxon>
        <taxon>Bacillati</taxon>
        <taxon>Actinomycetota</taxon>
        <taxon>Actinomycetes</taxon>
        <taxon>Micrococcales</taxon>
        <taxon>Cellulomonadaceae</taxon>
        <taxon>Cellulomonas</taxon>
    </lineage>
</organism>
<protein>
    <recommendedName>
        <fullName evidence="5">Signal peptidase I</fullName>
        <ecNumber evidence="5">3.4.21.89</ecNumber>
    </recommendedName>
</protein>
<accession>A0A4Y3KR59</accession>
<dbReference type="EC" id="3.4.21.89" evidence="5"/>
<evidence type="ECO:0000256" key="5">
    <source>
        <dbReference type="NCBIfam" id="TIGR02228"/>
    </source>
</evidence>
<dbReference type="GO" id="GO:0004252">
    <property type="term" value="F:serine-type endopeptidase activity"/>
    <property type="evidence" value="ECO:0007669"/>
    <property type="project" value="UniProtKB-UniRule"/>
</dbReference>
<dbReference type="GO" id="GO:0006465">
    <property type="term" value="P:signal peptide processing"/>
    <property type="evidence" value="ECO:0007669"/>
    <property type="project" value="UniProtKB-UniRule"/>
</dbReference>
<evidence type="ECO:0000256" key="6">
    <source>
        <dbReference type="SAM" id="MobiDB-lite"/>
    </source>
</evidence>
<dbReference type="InterPro" id="IPR036286">
    <property type="entry name" value="LexA/Signal_pep-like_sf"/>
</dbReference>
<keyword evidence="8" id="KW-1185">Reference proteome</keyword>
<feature type="compositionally biased region" description="Basic and acidic residues" evidence="6">
    <location>
        <begin position="165"/>
        <end position="192"/>
    </location>
</feature>